<dbReference type="EMBL" id="VBAP01000077">
    <property type="protein sequence ID" value="TMI72910.1"/>
    <property type="molecule type" value="Genomic_DNA"/>
</dbReference>
<comment type="similarity">
    <text evidence="1">Belongs to the UPF0312 family.</text>
</comment>
<dbReference type="Proteomes" id="UP000318834">
    <property type="component" value="Unassembled WGS sequence"/>
</dbReference>
<feature type="domain" description="Lipid/polyisoprenoid-binding YceI-like" evidence="2">
    <location>
        <begin position="56"/>
        <end position="219"/>
    </location>
</feature>
<dbReference type="SUPFAM" id="SSF101874">
    <property type="entry name" value="YceI-like"/>
    <property type="match status" value="1"/>
</dbReference>
<accession>A0A537INK2</accession>
<organism evidence="3 4">
    <name type="scientific">Candidatus Segetimicrobium genomatis</name>
    <dbReference type="NCBI Taxonomy" id="2569760"/>
    <lineage>
        <taxon>Bacteria</taxon>
        <taxon>Bacillati</taxon>
        <taxon>Candidatus Sysuimicrobiota</taxon>
        <taxon>Candidatus Sysuimicrobiia</taxon>
        <taxon>Candidatus Sysuimicrobiales</taxon>
        <taxon>Candidatus Segetimicrobiaceae</taxon>
        <taxon>Candidatus Segetimicrobium</taxon>
    </lineage>
</organism>
<proteinExistence type="inferred from homology"/>
<dbReference type="PANTHER" id="PTHR34406:SF1">
    <property type="entry name" value="PROTEIN YCEI"/>
    <property type="match status" value="1"/>
</dbReference>
<dbReference type="AlphaFoldDB" id="A0A537INK2"/>
<protein>
    <submittedName>
        <fullName evidence="3">YceI family protein</fullName>
    </submittedName>
</protein>
<evidence type="ECO:0000313" key="4">
    <source>
        <dbReference type="Proteomes" id="UP000318834"/>
    </source>
</evidence>
<dbReference type="InterPro" id="IPR007372">
    <property type="entry name" value="Lipid/polyisoprenoid-bd_YceI"/>
</dbReference>
<dbReference type="Pfam" id="PF04264">
    <property type="entry name" value="YceI"/>
    <property type="match status" value="1"/>
</dbReference>
<comment type="caution">
    <text evidence="3">The sequence shown here is derived from an EMBL/GenBank/DDBJ whole genome shotgun (WGS) entry which is preliminary data.</text>
</comment>
<gene>
    <name evidence="3" type="ORF">E6H05_10400</name>
</gene>
<sequence length="222" mass="24223">MVSVRNTWLTPVLCVLVIGALGTGVQFPRHLPVVLAAASPAGVQRFSIVPGESQVVYRVGETLIRESNRFNVAVGITRAVRGEVVIDRANPRASQVGPITVDISQFQSDSQRRDGAIRERWLESARFPIAEFTPMRIEGLPAQYTEGREIAVQVTGNLKVRDVVKPVTFTTVLKLLGPQLTGTATAKILMTDFGFDPPAIFGILRAQNEAEIEFRFMAAPAP</sequence>
<dbReference type="InterPro" id="IPR036761">
    <property type="entry name" value="TTHA0802/YceI-like_sf"/>
</dbReference>
<dbReference type="SMART" id="SM00867">
    <property type="entry name" value="YceI"/>
    <property type="match status" value="1"/>
</dbReference>
<name>A0A537INK2_9BACT</name>
<evidence type="ECO:0000259" key="2">
    <source>
        <dbReference type="SMART" id="SM00867"/>
    </source>
</evidence>
<evidence type="ECO:0000313" key="3">
    <source>
        <dbReference type="EMBL" id="TMI72910.1"/>
    </source>
</evidence>
<dbReference type="Gene3D" id="2.40.128.110">
    <property type="entry name" value="Lipid/polyisoprenoid-binding, YceI-like"/>
    <property type="match status" value="1"/>
</dbReference>
<dbReference type="PANTHER" id="PTHR34406">
    <property type="entry name" value="PROTEIN YCEI"/>
    <property type="match status" value="1"/>
</dbReference>
<reference evidence="3 4" key="1">
    <citation type="journal article" date="2019" name="Nat. Microbiol.">
        <title>Mediterranean grassland soil C-N compound turnover is dependent on rainfall and depth, and is mediated by genomically divergent microorganisms.</title>
        <authorList>
            <person name="Diamond S."/>
            <person name="Andeer P.F."/>
            <person name="Li Z."/>
            <person name="Crits-Christoph A."/>
            <person name="Burstein D."/>
            <person name="Anantharaman K."/>
            <person name="Lane K.R."/>
            <person name="Thomas B.C."/>
            <person name="Pan C."/>
            <person name="Northen T.R."/>
            <person name="Banfield J.F."/>
        </authorList>
    </citation>
    <scope>NUCLEOTIDE SEQUENCE [LARGE SCALE GENOMIC DNA]</scope>
    <source>
        <strain evidence="3">NP_8</strain>
    </source>
</reference>
<evidence type="ECO:0000256" key="1">
    <source>
        <dbReference type="ARBA" id="ARBA00008812"/>
    </source>
</evidence>